<dbReference type="RefSeq" id="WP_187719803.1">
    <property type="nucleotide sequence ID" value="NZ_CP060789.1"/>
</dbReference>
<feature type="region of interest" description="Disordered" evidence="1">
    <location>
        <begin position="155"/>
        <end position="184"/>
    </location>
</feature>
<feature type="transmembrane region" description="Helical" evidence="2">
    <location>
        <begin position="66"/>
        <end position="84"/>
    </location>
</feature>
<dbReference type="InterPro" id="IPR012340">
    <property type="entry name" value="NA-bd_OB-fold"/>
</dbReference>
<evidence type="ECO:0008006" key="5">
    <source>
        <dbReference type="Google" id="ProtNLM"/>
    </source>
</evidence>
<name>A0A7H0H299_9ACTN</name>
<protein>
    <recommendedName>
        <fullName evidence="5">NfeD-like C-terminal domain-containing protein</fullName>
    </recommendedName>
</protein>
<dbReference type="KEGG" id="tdf:H9L22_10065"/>
<evidence type="ECO:0000313" key="4">
    <source>
        <dbReference type="Proteomes" id="UP000516117"/>
    </source>
</evidence>
<reference evidence="3 4" key="1">
    <citation type="submission" date="2020-08" db="EMBL/GenBank/DDBJ databases">
        <title>Genome sequence of Tessaracoccus defluvii JCM 17540T.</title>
        <authorList>
            <person name="Hyun D.-W."/>
            <person name="Bae J.-W."/>
        </authorList>
    </citation>
    <scope>NUCLEOTIDE SEQUENCE [LARGE SCALE GENOMIC DNA]</scope>
    <source>
        <strain evidence="3 4">JCM 17540</strain>
    </source>
</reference>
<proteinExistence type="predicted"/>
<evidence type="ECO:0000256" key="1">
    <source>
        <dbReference type="SAM" id="MobiDB-lite"/>
    </source>
</evidence>
<dbReference type="AlphaFoldDB" id="A0A7H0H299"/>
<organism evidence="3 4">
    <name type="scientific">Tessaracoccus defluvii</name>
    <dbReference type="NCBI Taxonomy" id="1285901"/>
    <lineage>
        <taxon>Bacteria</taxon>
        <taxon>Bacillati</taxon>
        <taxon>Actinomycetota</taxon>
        <taxon>Actinomycetes</taxon>
        <taxon>Propionibacteriales</taxon>
        <taxon>Propionibacteriaceae</taxon>
        <taxon>Tessaracoccus</taxon>
    </lineage>
</organism>
<dbReference type="Gene3D" id="2.40.50.140">
    <property type="entry name" value="Nucleic acid-binding proteins"/>
    <property type="match status" value="1"/>
</dbReference>
<keyword evidence="2" id="KW-0812">Transmembrane</keyword>
<sequence>MTVFLIIGAVGVALVLMALVVGDVLDGLFHFDALGGDLFSLSSIAAFVGAFGFGGAIGLALLDNTFFASLVGIVTGGAAAFGAYKVTQALKSGESAASFRSDSMIGHTGRVITAIPEGGYGEITISVGGHVRKISAKSPVALSAGDEVWVSSILSPPPSRSRRRRLPGTDPVTRLKGTPCQIPS</sequence>
<keyword evidence="4" id="KW-1185">Reference proteome</keyword>
<accession>A0A7H0H299</accession>
<dbReference type="EMBL" id="CP060789">
    <property type="protein sequence ID" value="QNP54665.1"/>
    <property type="molecule type" value="Genomic_DNA"/>
</dbReference>
<evidence type="ECO:0000256" key="2">
    <source>
        <dbReference type="SAM" id="Phobius"/>
    </source>
</evidence>
<keyword evidence="2" id="KW-1133">Transmembrane helix</keyword>
<keyword evidence="2" id="KW-0472">Membrane</keyword>
<gene>
    <name evidence="3" type="ORF">H9L22_10065</name>
</gene>
<feature type="transmembrane region" description="Helical" evidence="2">
    <location>
        <begin position="38"/>
        <end position="59"/>
    </location>
</feature>
<evidence type="ECO:0000313" key="3">
    <source>
        <dbReference type="EMBL" id="QNP54665.1"/>
    </source>
</evidence>
<dbReference type="Proteomes" id="UP000516117">
    <property type="component" value="Chromosome"/>
</dbReference>